<dbReference type="InterPro" id="IPR011711">
    <property type="entry name" value="GntR_C"/>
</dbReference>
<sequence>MSTDAALPRLEPQGATLRDDVYSVIAEAILDGRLEPGSTLRDLDLAESLGVSRTPVREALQRLQRIGLVEVSANRWTRVSVPDQGLYESSREFMVYMMGNTLSIALPRITDEQLETALAMLDDIIEASDADEHIRLVRANATFFRYLTVSSGNRVLLRVQEEADYAMRRNTVGWRPYGECPDQRRVEYLALRDAVASRDGAAAEALIRKRHGYA</sequence>
<dbReference type="PANTHER" id="PTHR43537:SF52">
    <property type="entry name" value="FATTY ACID METABOLISM REGULATOR PROTEIN"/>
    <property type="match status" value="1"/>
</dbReference>
<dbReference type="Pfam" id="PF00392">
    <property type="entry name" value="GntR"/>
    <property type="match status" value="1"/>
</dbReference>
<evidence type="ECO:0000259" key="4">
    <source>
        <dbReference type="PROSITE" id="PS50949"/>
    </source>
</evidence>
<keyword evidence="3" id="KW-0804">Transcription</keyword>
<dbReference type="RefSeq" id="WP_320942645.1">
    <property type="nucleotide sequence ID" value="NZ_BAABEU010000003.1"/>
</dbReference>
<dbReference type="InterPro" id="IPR036390">
    <property type="entry name" value="WH_DNA-bd_sf"/>
</dbReference>
<organism evidence="5 6">
    <name type="scientific">Microbacterium rhizosphaerae</name>
    <dbReference type="NCBI Taxonomy" id="1678237"/>
    <lineage>
        <taxon>Bacteria</taxon>
        <taxon>Bacillati</taxon>
        <taxon>Actinomycetota</taxon>
        <taxon>Actinomycetes</taxon>
        <taxon>Micrococcales</taxon>
        <taxon>Microbacteriaceae</taxon>
        <taxon>Microbacterium</taxon>
    </lineage>
</organism>
<dbReference type="InterPro" id="IPR008920">
    <property type="entry name" value="TF_FadR/GntR_C"/>
</dbReference>
<dbReference type="Gene3D" id="1.20.120.530">
    <property type="entry name" value="GntR ligand-binding domain-like"/>
    <property type="match status" value="1"/>
</dbReference>
<accession>A0ABZ0SNQ2</accession>
<dbReference type="Pfam" id="PF07729">
    <property type="entry name" value="FCD"/>
    <property type="match status" value="1"/>
</dbReference>
<keyword evidence="6" id="KW-1185">Reference proteome</keyword>
<reference evidence="5 6" key="1">
    <citation type="submission" date="2023-11" db="EMBL/GenBank/DDBJ databases">
        <title>Genome sequence of Microbacterium rhizosphaerae KACC 19337.</title>
        <authorList>
            <person name="Choi H."/>
            <person name="Kim S."/>
            <person name="Kim Y."/>
            <person name="Kwon S.-W."/>
            <person name="Heo J."/>
        </authorList>
    </citation>
    <scope>NUCLEOTIDE SEQUENCE [LARGE SCALE GENOMIC DNA]</scope>
    <source>
        <strain evidence="5 6">KACC 19337</strain>
    </source>
</reference>
<dbReference type="CDD" id="cd07377">
    <property type="entry name" value="WHTH_GntR"/>
    <property type="match status" value="1"/>
</dbReference>
<dbReference type="SMART" id="SM00345">
    <property type="entry name" value="HTH_GNTR"/>
    <property type="match status" value="1"/>
</dbReference>
<evidence type="ECO:0000256" key="1">
    <source>
        <dbReference type="ARBA" id="ARBA00023015"/>
    </source>
</evidence>
<feature type="domain" description="HTH gntR-type" evidence="4">
    <location>
        <begin position="15"/>
        <end position="82"/>
    </location>
</feature>
<evidence type="ECO:0000256" key="2">
    <source>
        <dbReference type="ARBA" id="ARBA00023125"/>
    </source>
</evidence>
<keyword evidence="2" id="KW-0238">DNA-binding</keyword>
<protein>
    <submittedName>
        <fullName evidence="5">GntR family transcriptional regulator</fullName>
    </submittedName>
</protein>
<dbReference type="PROSITE" id="PS50949">
    <property type="entry name" value="HTH_GNTR"/>
    <property type="match status" value="1"/>
</dbReference>
<evidence type="ECO:0000313" key="6">
    <source>
        <dbReference type="Proteomes" id="UP001323798"/>
    </source>
</evidence>
<proteinExistence type="predicted"/>
<dbReference type="Proteomes" id="UP001323798">
    <property type="component" value="Chromosome"/>
</dbReference>
<dbReference type="InterPro" id="IPR000524">
    <property type="entry name" value="Tscrpt_reg_HTH_GntR"/>
</dbReference>
<dbReference type="InterPro" id="IPR036388">
    <property type="entry name" value="WH-like_DNA-bd_sf"/>
</dbReference>
<gene>
    <name evidence="5" type="ORF">SM116_01195</name>
</gene>
<dbReference type="SUPFAM" id="SSF48008">
    <property type="entry name" value="GntR ligand-binding domain-like"/>
    <property type="match status" value="1"/>
</dbReference>
<evidence type="ECO:0000256" key="3">
    <source>
        <dbReference type="ARBA" id="ARBA00023163"/>
    </source>
</evidence>
<dbReference type="SUPFAM" id="SSF46785">
    <property type="entry name" value="Winged helix' DNA-binding domain"/>
    <property type="match status" value="1"/>
</dbReference>
<name>A0ABZ0SNQ2_9MICO</name>
<dbReference type="PRINTS" id="PR00035">
    <property type="entry name" value="HTHGNTR"/>
</dbReference>
<keyword evidence="1" id="KW-0805">Transcription regulation</keyword>
<dbReference type="EMBL" id="CP139368">
    <property type="protein sequence ID" value="WPR89931.1"/>
    <property type="molecule type" value="Genomic_DNA"/>
</dbReference>
<dbReference type="Gene3D" id="1.10.10.10">
    <property type="entry name" value="Winged helix-like DNA-binding domain superfamily/Winged helix DNA-binding domain"/>
    <property type="match status" value="1"/>
</dbReference>
<evidence type="ECO:0000313" key="5">
    <source>
        <dbReference type="EMBL" id="WPR89931.1"/>
    </source>
</evidence>
<dbReference type="PANTHER" id="PTHR43537">
    <property type="entry name" value="TRANSCRIPTIONAL REGULATOR, GNTR FAMILY"/>
    <property type="match status" value="1"/>
</dbReference>